<dbReference type="GeneID" id="33555090"/>
<accession>A0A1Y1UJY7</accession>
<dbReference type="AlphaFoldDB" id="A0A1Y1UJY7"/>
<dbReference type="EMBL" id="NBSH01000004">
    <property type="protein sequence ID" value="ORX38368.1"/>
    <property type="molecule type" value="Genomic_DNA"/>
</dbReference>
<reference evidence="1 2" key="1">
    <citation type="submission" date="2017-03" db="EMBL/GenBank/DDBJ databases">
        <title>Widespread Adenine N6-methylation of Active Genes in Fungi.</title>
        <authorList>
            <consortium name="DOE Joint Genome Institute"/>
            <person name="Mondo S.J."/>
            <person name="Dannebaum R.O."/>
            <person name="Kuo R.C."/>
            <person name="Louie K.B."/>
            <person name="Bewick A.J."/>
            <person name="Labutti K."/>
            <person name="Haridas S."/>
            <person name="Kuo A."/>
            <person name="Salamov A."/>
            <person name="Ahrendt S.R."/>
            <person name="Lau R."/>
            <person name="Bowen B.P."/>
            <person name="Lipzen A."/>
            <person name="Sullivan W."/>
            <person name="Andreopoulos W.B."/>
            <person name="Clum A."/>
            <person name="Lindquist E."/>
            <person name="Daum C."/>
            <person name="Northen T.R."/>
            <person name="Ramamoorthy G."/>
            <person name="Schmitz R.J."/>
            <person name="Gryganskyi A."/>
            <person name="Culley D."/>
            <person name="Magnuson J."/>
            <person name="James T.Y."/>
            <person name="O'Malley M.A."/>
            <person name="Stajich J.E."/>
            <person name="Spatafora J.W."/>
            <person name="Visel A."/>
            <person name="Grigoriev I.V."/>
        </authorList>
    </citation>
    <scope>NUCLEOTIDE SEQUENCE [LARGE SCALE GENOMIC DNA]</scope>
    <source>
        <strain evidence="1 2">NRRL Y-17943</strain>
    </source>
</reference>
<gene>
    <name evidence="1" type="ORF">BD324DRAFT_577876</name>
</gene>
<sequence length="51" mass="5678">MLIERRFRSFAPLTLHWSVDGGLWSNPLITYTLGLMAASGKVATQWQSAVV</sequence>
<name>A0A1Y1UJY7_9TREE</name>
<dbReference type="RefSeq" id="XP_021872290.1">
    <property type="nucleotide sequence ID" value="XM_022013282.1"/>
</dbReference>
<proteinExistence type="predicted"/>
<evidence type="ECO:0000313" key="2">
    <source>
        <dbReference type="Proteomes" id="UP000193218"/>
    </source>
</evidence>
<dbReference type="Proteomes" id="UP000193218">
    <property type="component" value="Unassembled WGS sequence"/>
</dbReference>
<comment type="caution">
    <text evidence="1">The sequence shown here is derived from an EMBL/GenBank/DDBJ whole genome shotgun (WGS) entry which is preliminary data.</text>
</comment>
<dbReference type="InParanoid" id="A0A1Y1UJY7"/>
<evidence type="ECO:0000313" key="1">
    <source>
        <dbReference type="EMBL" id="ORX38368.1"/>
    </source>
</evidence>
<organism evidence="1 2">
    <name type="scientific">Kockovaella imperatae</name>
    <dbReference type="NCBI Taxonomy" id="4999"/>
    <lineage>
        <taxon>Eukaryota</taxon>
        <taxon>Fungi</taxon>
        <taxon>Dikarya</taxon>
        <taxon>Basidiomycota</taxon>
        <taxon>Agaricomycotina</taxon>
        <taxon>Tremellomycetes</taxon>
        <taxon>Tremellales</taxon>
        <taxon>Cuniculitremaceae</taxon>
        <taxon>Kockovaella</taxon>
    </lineage>
</organism>
<protein>
    <submittedName>
        <fullName evidence="1">Uncharacterized protein</fullName>
    </submittedName>
</protein>
<keyword evidence="2" id="KW-1185">Reference proteome</keyword>
<dbReference type="OrthoDB" id="10005898at2759"/>